<evidence type="ECO:0000313" key="4">
    <source>
        <dbReference type="Proteomes" id="UP000000390"/>
    </source>
</evidence>
<dbReference type="HOGENOM" id="CLU_094876_0_0_2"/>
<accession>D8JBF6</accession>
<evidence type="ECO:0000313" key="5">
    <source>
        <dbReference type="Proteomes" id="UP000011645"/>
    </source>
</evidence>
<dbReference type="InterPro" id="IPR052342">
    <property type="entry name" value="MCH/BMMD"/>
</dbReference>
<dbReference type="PANTHER" id="PTHR43664">
    <property type="entry name" value="MONOAMINE OXIDASE-RELATED"/>
    <property type="match status" value="1"/>
</dbReference>
<gene>
    <name evidence="2" type="ordered locus">HacjB3_16266</name>
    <name evidence="3" type="ORF">C497_00980</name>
</gene>
<proteinExistence type="predicted"/>
<reference evidence="2 4" key="1">
    <citation type="journal article" date="2010" name="J. Bacteriol.">
        <title>Complete genome sequence of Halalkalicoccus jeotgali B3(T), an extremely halophilic archaeon.</title>
        <authorList>
            <person name="Roh S.W."/>
            <person name="Nam Y.D."/>
            <person name="Nam S.H."/>
            <person name="Choi S.H."/>
            <person name="Park H.S."/>
            <person name="Bae J.W."/>
        </authorList>
    </citation>
    <scope>NUCLEOTIDE SEQUENCE [LARGE SCALE GENOMIC DNA]</scope>
    <source>
        <strain evidence="2">B3</strain>
        <strain evidence="4">DSM 18796 / CECT 7217 / JCM 14584 / KCTC 4019 / B3</strain>
        <plasmid evidence="4">1</plasmid>
    </source>
</reference>
<dbReference type="PATRIC" id="fig|795797.18.peg.3220"/>
<protein>
    <submittedName>
        <fullName evidence="2">Monoamine oxidase regulatory protein</fullName>
    </submittedName>
</protein>
<organism evidence="2 4">
    <name type="scientific">Halalkalicoccus jeotgali (strain DSM 18796 / CECT 7217 / JCM 14584 / KCTC 4019 / B3)</name>
    <dbReference type="NCBI Taxonomy" id="795797"/>
    <lineage>
        <taxon>Archaea</taxon>
        <taxon>Methanobacteriati</taxon>
        <taxon>Methanobacteriota</taxon>
        <taxon>Stenosarchaea group</taxon>
        <taxon>Halobacteria</taxon>
        <taxon>Halobacteriales</taxon>
        <taxon>Halococcaceae</taxon>
        <taxon>Halalkalicoccus</taxon>
    </lineage>
</organism>
<evidence type="ECO:0000313" key="3">
    <source>
        <dbReference type="EMBL" id="ELY41294.1"/>
    </source>
</evidence>
<dbReference type="GeneID" id="9421055"/>
<name>D8JBF6_HALJB</name>
<reference evidence="3 5" key="2">
    <citation type="journal article" date="2014" name="PLoS Genet.">
        <title>Phylogenetically driven sequencing of extremely halophilic archaea reveals strategies for static and dynamic osmo-response.</title>
        <authorList>
            <person name="Becker E.A."/>
            <person name="Seitzer P.M."/>
            <person name="Tritt A."/>
            <person name="Larsen D."/>
            <person name="Krusor M."/>
            <person name="Yao A.I."/>
            <person name="Wu D."/>
            <person name="Madern D."/>
            <person name="Eisen J.A."/>
            <person name="Darling A.E."/>
            <person name="Facciotti M.T."/>
        </authorList>
    </citation>
    <scope>NUCLEOTIDE SEQUENCE [LARGE SCALE GENOMIC DNA]</scope>
    <source>
        <strain evidence="3">B3</strain>
        <strain evidence="5">DSM 18796 / CECT 7217 / JCM 14584 / KCTC 4019 / B3</strain>
    </source>
</reference>
<evidence type="ECO:0000259" key="1">
    <source>
        <dbReference type="Pfam" id="PF01575"/>
    </source>
</evidence>
<dbReference type="Pfam" id="PF01575">
    <property type="entry name" value="MaoC_dehydratas"/>
    <property type="match status" value="1"/>
</dbReference>
<dbReference type="InterPro" id="IPR002539">
    <property type="entry name" value="MaoC-like_dom"/>
</dbReference>
<dbReference type="EMBL" id="CP002063">
    <property type="protein sequence ID" value="ADJ16609.1"/>
    <property type="molecule type" value="Genomic_DNA"/>
</dbReference>
<keyword evidence="5" id="KW-1185">Reference proteome</keyword>
<dbReference type="Gene3D" id="3.10.129.10">
    <property type="entry name" value="Hotdog Thioesterase"/>
    <property type="match status" value="1"/>
</dbReference>
<dbReference type="OrthoDB" id="209979at2157"/>
<sequence length="146" mass="16591">MSLFTESKVGEFSQTKGRTLTETDLMNFAGISGDFNYLHTDAKRMEESEFGERIVHGALVFSVMTGLLWQSRSEEDQDAVVAFYGIDRLRFVKPVFLGDTIHVESEVIETEQREHPVANGLIRYDLQVKNQHEDVVLACEFLSLVT</sequence>
<dbReference type="RefSeq" id="WP_008413813.1">
    <property type="nucleotide sequence ID" value="NC_014298.1"/>
</dbReference>
<dbReference type="Proteomes" id="UP000011645">
    <property type="component" value="Unassembled WGS sequence"/>
</dbReference>
<dbReference type="Proteomes" id="UP000000390">
    <property type="component" value="Plasmid 1"/>
</dbReference>
<dbReference type="KEGG" id="hje:HacjB3_16266"/>
<evidence type="ECO:0000313" key="2">
    <source>
        <dbReference type="EMBL" id="ADJ16609.1"/>
    </source>
</evidence>
<dbReference type="PANTHER" id="PTHR43664:SF1">
    <property type="entry name" value="BETA-METHYLMALYL-COA DEHYDRATASE"/>
    <property type="match status" value="1"/>
</dbReference>
<keyword evidence="2" id="KW-0614">Plasmid</keyword>
<dbReference type="SUPFAM" id="SSF54637">
    <property type="entry name" value="Thioesterase/thiol ester dehydrase-isomerase"/>
    <property type="match status" value="1"/>
</dbReference>
<dbReference type="InterPro" id="IPR029069">
    <property type="entry name" value="HotDog_dom_sf"/>
</dbReference>
<feature type="domain" description="MaoC-like" evidence="1">
    <location>
        <begin position="12"/>
        <end position="114"/>
    </location>
</feature>
<dbReference type="AlphaFoldDB" id="D8JBF6"/>
<geneLocation type="plasmid" evidence="2 4">
    <name>1</name>
</geneLocation>
<dbReference type="eggNOG" id="arCOG00774">
    <property type="taxonomic scope" value="Archaea"/>
</dbReference>
<dbReference type="EMBL" id="AOHV01000005">
    <property type="protein sequence ID" value="ELY41294.1"/>
    <property type="molecule type" value="Genomic_DNA"/>
</dbReference>